<evidence type="ECO:0000256" key="5">
    <source>
        <dbReference type="ARBA" id="ARBA00022807"/>
    </source>
</evidence>
<keyword evidence="2" id="KW-0645">Protease</keyword>
<evidence type="ECO:0000313" key="11">
    <source>
        <dbReference type="Proteomes" id="UP001055025"/>
    </source>
</evidence>
<dbReference type="Pfam" id="PF24568">
    <property type="entry name" value="CC_PcsB"/>
    <property type="match status" value="1"/>
</dbReference>
<accession>A0AAV5B3X6</accession>
<dbReference type="Proteomes" id="UP001055025">
    <property type="component" value="Unassembled WGS sequence"/>
</dbReference>
<comment type="caution">
    <text evidence="10">The sequence shown here is derived from an EMBL/GenBank/DDBJ whole genome shotgun (WGS) entry which is preliminary data.</text>
</comment>
<dbReference type="PROSITE" id="PS51935">
    <property type="entry name" value="NLPC_P60"/>
    <property type="match status" value="1"/>
</dbReference>
<feature type="region of interest" description="Disordered" evidence="7">
    <location>
        <begin position="174"/>
        <end position="198"/>
    </location>
</feature>
<keyword evidence="4" id="KW-0378">Hydrolase</keyword>
<feature type="region of interest" description="Disordered" evidence="7">
    <location>
        <begin position="254"/>
        <end position="277"/>
    </location>
</feature>
<keyword evidence="3 8" id="KW-0732">Signal</keyword>
<keyword evidence="11" id="KW-1185">Reference proteome</keyword>
<name>A0AAV5B3X6_9ACTN</name>
<evidence type="ECO:0000256" key="7">
    <source>
        <dbReference type="SAM" id="MobiDB-lite"/>
    </source>
</evidence>
<evidence type="ECO:0000256" key="2">
    <source>
        <dbReference type="ARBA" id="ARBA00022670"/>
    </source>
</evidence>
<dbReference type="SUPFAM" id="SSF54001">
    <property type="entry name" value="Cysteine proteinases"/>
    <property type="match status" value="1"/>
</dbReference>
<dbReference type="AlphaFoldDB" id="A0AAV5B3X6"/>
<dbReference type="Gene3D" id="3.90.1720.10">
    <property type="entry name" value="endopeptidase domain like (from Nostoc punctiforme)"/>
    <property type="match status" value="1"/>
</dbReference>
<dbReference type="RefSeq" id="WP_265590716.1">
    <property type="nucleotide sequence ID" value="NZ_BQKC01000001.1"/>
</dbReference>
<gene>
    <name evidence="10" type="ORF">ATOP_08100</name>
</gene>
<evidence type="ECO:0000313" key="10">
    <source>
        <dbReference type="EMBL" id="GJM55155.1"/>
    </source>
</evidence>
<feature type="compositionally biased region" description="Low complexity" evidence="7">
    <location>
        <begin position="179"/>
        <end position="192"/>
    </location>
</feature>
<dbReference type="Pfam" id="PF00877">
    <property type="entry name" value="NLPC_P60"/>
    <property type="match status" value="1"/>
</dbReference>
<dbReference type="InterPro" id="IPR051794">
    <property type="entry name" value="PG_Endopeptidase_C40"/>
</dbReference>
<evidence type="ECO:0000256" key="3">
    <source>
        <dbReference type="ARBA" id="ARBA00022729"/>
    </source>
</evidence>
<dbReference type="InterPro" id="IPR009148">
    <property type="entry name" value="PcsB-like"/>
</dbReference>
<proteinExistence type="inferred from homology"/>
<comment type="similarity">
    <text evidence="1">Belongs to the peptidase C40 family.</text>
</comment>
<feature type="chain" id="PRO_5043932606" description="NlpC/P60 domain-containing protein" evidence="8">
    <location>
        <begin position="31"/>
        <end position="402"/>
    </location>
</feature>
<sequence length="402" mass="41860">MKRARSVCAAIAATAFALTVVVAVPSPAVAETSSELQAQLDKAKATRDDYYAQAEAVSDQLNATREQLSETESQIADTQKNIDKVQEDIKVKEAELARRQALLAENVSENYKSGGVSLLSLVLEANSFDDFVTRVYYADKISETQASNIEETNRLRTDLAVKKGELDNEKATLEDQKSQQEQLVSQQEAQQADLKSKVDEADSYVNSLDSQVKEALAQEAEAARQAAEREAAAAAAAAAANSGSYYSGGGTSGGGTSGGGTSGGSVSSGGSTSGSVGGLTSAQRNTILSAAYSLVGKVNYVWGGENPSTGLDCSGFTRWCYAQAGISLPHSSASQRAMVSAASGLKSPSNAIPGDIVCWEGHVGIYAGGNTVIDCNWPPDGVRVATIWNTAGSRLYGAGSPI</sequence>
<dbReference type="PANTHER" id="PTHR47359:SF3">
    <property type="entry name" value="NLP_P60 DOMAIN-CONTAINING PROTEIN-RELATED"/>
    <property type="match status" value="1"/>
</dbReference>
<evidence type="ECO:0000256" key="8">
    <source>
        <dbReference type="SAM" id="SignalP"/>
    </source>
</evidence>
<organism evidence="10 11">
    <name type="scientific">Granulimonas faecalis</name>
    <dbReference type="NCBI Taxonomy" id="2894155"/>
    <lineage>
        <taxon>Bacteria</taxon>
        <taxon>Bacillati</taxon>
        <taxon>Actinomycetota</taxon>
        <taxon>Coriobacteriia</taxon>
        <taxon>Coriobacteriales</taxon>
        <taxon>Kribbibacteriaceae</taxon>
        <taxon>Granulimonas</taxon>
    </lineage>
</organism>
<feature type="coiled-coil region" evidence="6">
    <location>
        <begin position="33"/>
        <end position="102"/>
    </location>
</feature>
<feature type="domain" description="NlpC/P60" evidence="9">
    <location>
        <begin position="281"/>
        <end position="402"/>
    </location>
</feature>
<evidence type="ECO:0000259" key="9">
    <source>
        <dbReference type="PROSITE" id="PS51935"/>
    </source>
</evidence>
<evidence type="ECO:0000256" key="4">
    <source>
        <dbReference type="ARBA" id="ARBA00022801"/>
    </source>
</evidence>
<feature type="signal peptide" evidence="8">
    <location>
        <begin position="1"/>
        <end position="30"/>
    </location>
</feature>
<keyword evidence="5" id="KW-0788">Thiol protease</keyword>
<dbReference type="InterPro" id="IPR000064">
    <property type="entry name" value="NLP_P60_dom"/>
</dbReference>
<evidence type="ECO:0000256" key="1">
    <source>
        <dbReference type="ARBA" id="ARBA00007074"/>
    </source>
</evidence>
<dbReference type="EMBL" id="BQKC01000001">
    <property type="protein sequence ID" value="GJM55155.1"/>
    <property type="molecule type" value="Genomic_DNA"/>
</dbReference>
<dbReference type="PANTHER" id="PTHR47359">
    <property type="entry name" value="PEPTIDOGLYCAN DL-ENDOPEPTIDASE CWLO"/>
    <property type="match status" value="1"/>
</dbReference>
<dbReference type="GO" id="GO:0008234">
    <property type="term" value="F:cysteine-type peptidase activity"/>
    <property type="evidence" value="ECO:0007669"/>
    <property type="project" value="UniProtKB-KW"/>
</dbReference>
<dbReference type="InterPro" id="IPR057309">
    <property type="entry name" value="PcsB_CC"/>
</dbReference>
<dbReference type="GO" id="GO:0006508">
    <property type="term" value="P:proteolysis"/>
    <property type="evidence" value="ECO:0007669"/>
    <property type="project" value="UniProtKB-KW"/>
</dbReference>
<dbReference type="Gene3D" id="6.10.250.3150">
    <property type="match status" value="1"/>
</dbReference>
<reference evidence="10" key="1">
    <citation type="journal article" date="2022" name="Int. J. Syst. Evol. Microbiol.">
        <title>Granulimonas faecalis gen. nov., sp. nov., and Leptogranulimonas caecicola gen. nov., sp. nov., novel lactate-producing Atopobiaceae bacteria isolated from mouse intestines, and an emended description of the family Atopobiaceae.</title>
        <authorList>
            <person name="Morinaga K."/>
            <person name="Kusada H."/>
            <person name="Sakamoto S."/>
            <person name="Murakami T."/>
            <person name="Toyoda A."/>
            <person name="Mori H."/>
            <person name="Meng X.Y."/>
            <person name="Takashino M."/>
            <person name="Murotomi K."/>
            <person name="Tamaki H."/>
        </authorList>
    </citation>
    <scope>NUCLEOTIDE SEQUENCE</scope>
    <source>
        <strain evidence="10">OPF53</strain>
    </source>
</reference>
<keyword evidence="6" id="KW-0175">Coiled coil</keyword>
<dbReference type="PRINTS" id="PR01852">
    <property type="entry name" value="SIBAPROTEIN"/>
</dbReference>
<evidence type="ECO:0000256" key="6">
    <source>
        <dbReference type="SAM" id="Coils"/>
    </source>
</evidence>
<dbReference type="InterPro" id="IPR038765">
    <property type="entry name" value="Papain-like_cys_pep_sf"/>
</dbReference>
<protein>
    <recommendedName>
        <fullName evidence="9">NlpC/P60 domain-containing protein</fullName>
    </recommendedName>
</protein>